<organism evidence="13 14">
    <name type="scientific">Rhizobium multihospitium</name>
    <dbReference type="NCBI Taxonomy" id="410764"/>
    <lineage>
        <taxon>Bacteria</taxon>
        <taxon>Pseudomonadati</taxon>
        <taxon>Pseudomonadota</taxon>
        <taxon>Alphaproteobacteria</taxon>
        <taxon>Hyphomicrobiales</taxon>
        <taxon>Rhizobiaceae</taxon>
        <taxon>Rhizobium/Agrobacterium group</taxon>
        <taxon>Rhizobium</taxon>
    </lineage>
</organism>
<comment type="function">
    <text evidence="8">Catalyzes the phosphorylation of N-acetylmannosamine (ManNAc) to ManNAc-6-P.</text>
</comment>
<dbReference type="FunFam" id="3.20.20.70:FF:000035">
    <property type="entry name" value="Putative N-acetylmannosamine-6-phosphate 2-epimerase"/>
    <property type="match status" value="1"/>
</dbReference>
<evidence type="ECO:0000256" key="11">
    <source>
        <dbReference type="ARBA" id="ARBA00061385"/>
    </source>
</evidence>
<dbReference type="Gene3D" id="3.20.20.70">
    <property type="entry name" value="Aldolase class I"/>
    <property type="match status" value="1"/>
</dbReference>
<dbReference type="SUPFAM" id="SSF51366">
    <property type="entry name" value="Ribulose-phoshate binding barrel"/>
    <property type="match status" value="1"/>
</dbReference>
<dbReference type="PANTHER" id="PTHR36204">
    <property type="entry name" value="N-ACETYLMANNOSAMINE-6-PHOSPHATE 2-EPIMERASE-RELATED"/>
    <property type="match status" value="1"/>
</dbReference>
<evidence type="ECO:0000256" key="8">
    <source>
        <dbReference type="ARBA" id="ARBA00053450"/>
    </source>
</evidence>
<evidence type="ECO:0000256" key="4">
    <source>
        <dbReference type="ARBA" id="ARBA00022777"/>
    </source>
</evidence>
<dbReference type="UniPathway" id="UPA00629">
    <property type="reaction ID" value="UER00682"/>
</dbReference>
<dbReference type="NCBIfam" id="NF002231">
    <property type="entry name" value="PRK01130.1"/>
    <property type="match status" value="1"/>
</dbReference>
<keyword evidence="5 12" id="KW-0413">Isomerase</keyword>
<reference evidence="14" key="1">
    <citation type="submission" date="2016-08" db="EMBL/GenBank/DDBJ databases">
        <authorList>
            <person name="Varghese N."/>
            <person name="Submissions Spin"/>
        </authorList>
    </citation>
    <scope>NUCLEOTIDE SEQUENCE [LARGE SCALE GENOMIC DNA]</scope>
    <source>
        <strain evidence="14">HAMBI 2975</strain>
    </source>
</reference>
<comment type="similarity">
    <text evidence="10">In the N-terminal section; belongs to the NanE family.</text>
</comment>
<dbReference type="SUPFAM" id="SSF53067">
    <property type="entry name" value="Actin-like ATPase domain"/>
    <property type="match status" value="1"/>
</dbReference>
<dbReference type="AlphaFoldDB" id="A0A1C3UIJ1"/>
<evidence type="ECO:0000256" key="5">
    <source>
        <dbReference type="ARBA" id="ARBA00023235"/>
    </source>
</evidence>
<comment type="pathway">
    <text evidence="3 12">Amino-sugar metabolism; N-acetylneuraminate degradation; D-fructose 6-phosphate from N-acetylneuraminate: step 3/5.</text>
</comment>
<dbReference type="OrthoDB" id="9810372at2"/>
<comment type="catalytic activity">
    <reaction evidence="7">
        <text>an N-acyl-D-mannosamine + ATP = an N-acyl-D-mannosamine 6-phosphate + ADP + H(+)</text>
        <dbReference type="Rhea" id="RHEA:23832"/>
        <dbReference type="ChEBI" id="CHEBI:15378"/>
        <dbReference type="ChEBI" id="CHEBI:16062"/>
        <dbReference type="ChEBI" id="CHEBI:30616"/>
        <dbReference type="ChEBI" id="CHEBI:57666"/>
        <dbReference type="ChEBI" id="CHEBI:456216"/>
        <dbReference type="EC" id="2.7.1.60"/>
    </reaction>
</comment>
<dbReference type="GO" id="GO:0005829">
    <property type="term" value="C:cytosol"/>
    <property type="evidence" value="ECO:0007669"/>
    <property type="project" value="TreeGrafter"/>
</dbReference>
<proteinExistence type="inferred from homology"/>
<dbReference type="RefSeq" id="WP_092708076.1">
    <property type="nucleotide sequence ID" value="NZ_FMAG01000001.1"/>
</dbReference>
<dbReference type="GO" id="GO:0047465">
    <property type="term" value="F:N-acylglucosamine-6-phosphate 2-epimerase activity"/>
    <property type="evidence" value="ECO:0007669"/>
    <property type="project" value="UniProtKB-EC"/>
</dbReference>
<dbReference type="GO" id="GO:0019262">
    <property type="term" value="P:N-acetylneuraminate catabolic process"/>
    <property type="evidence" value="ECO:0007669"/>
    <property type="project" value="UniProtKB-UniRule"/>
</dbReference>
<dbReference type="GO" id="GO:0006053">
    <property type="term" value="P:N-acetylmannosamine catabolic process"/>
    <property type="evidence" value="ECO:0007669"/>
    <property type="project" value="TreeGrafter"/>
</dbReference>
<comment type="function">
    <text evidence="2 12">Converts N-acetylmannosamine-6-phosphate (ManNAc-6-P) to N-acetylglucosamine-6-phosphate (GlcNAc-6-P).</text>
</comment>
<evidence type="ECO:0000256" key="6">
    <source>
        <dbReference type="ARBA" id="ARBA00023277"/>
    </source>
</evidence>
<comment type="similarity">
    <text evidence="12">Belongs to the NanE family.</text>
</comment>
<dbReference type="Pfam" id="PF04131">
    <property type="entry name" value="NanE"/>
    <property type="match status" value="1"/>
</dbReference>
<sequence>MRKEDLNLSLIVSCQPVPGGAMDEAIFVSGFARAALAAGARALRIESAAYVEAVRAAVDAPIIGIVKRDLDDSPVRITPFIADVEALADAGADIIAFDATDRPRPATIEALIAAIKARGLLSMADCSCVGDAKRALDAGVDFVGTTMSGYVGGPEPVEPDIELIAAMRELTPHVIAEGRIRTPEQAADAVRAGACAVVVGSAITRTEHVTSWFDDAVSAAFSERDDATLAIDIGGTKTLAALVRGAQVLGKTTIATSRQAGPDAWLAAIAEHAHSWAGRYERVGIAATGLISDGRWSALNPATLAIPDGYPLAAQACKLFGKPAFAVNDAQAAAWGEHRFGAGANEDTVFLTISTGIGGGVVVNGRPLLGLAGHFGLLRGPTNGQSPLEDVVSGRWMAAEAARAGYPAEAPEIFRKAREGAGWAEAIITQSAARVALLCRDIQMMFAPKRIVIGGGIGLAPGYLDAVGAQFEGLAPHLAPRLVAASLGSNAGIIGAADLAGRHR</sequence>
<evidence type="ECO:0000313" key="13">
    <source>
        <dbReference type="EMBL" id="SCB15255.1"/>
    </source>
</evidence>
<dbReference type="Gene3D" id="3.30.420.40">
    <property type="match status" value="2"/>
</dbReference>
<evidence type="ECO:0000256" key="3">
    <source>
        <dbReference type="ARBA" id="ARBA00005081"/>
    </source>
</evidence>
<gene>
    <name evidence="12" type="primary">nanE</name>
    <name evidence="13" type="ORF">GA0061103_2271</name>
</gene>
<keyword evidence="14" id="KW-1185">Reference proteome</keyword>
<dbReference type="EC" id="5.1.3.9" evidence="12"/>
<evidence type="ECO:0000256" key="9">
    <source>
        <dbReference type="ARBA" id="ARBA00060606"/>
    </source>
</evidence>
<evidence type="ECO:0000256" key="1">
    <source>
        <dbReference type="ARBA" id="ARBA00000056"/>
    </source>
</evidence>
<accession>A0A1C3UIJ1</accession>
<dbReference type="Pfam" id="PF00480">
    <property type="entry name" value="ROK"/>
    <property type="match status" value="1"/>
</dbReference>
<dbReference type="GO" id="GO:0009384">
    <property type="term" value="F:N-acylmannosamine kinase activity"/>
    <property type="evidence" value="ECO:0007669"/>
    <property type="project" value="UniProtKB-EC"/>
</dbReference>
<dbReference type="InterPro" id="IPR007260">
    <property type="entry name" value="NanE"/>
</dbReference>
<dbReference type="InterPro" id="IPR013785">
    <property type="entry name" value="Aldolase_TIM"/>
</dbReference>
<keyword evidence="4 13" id="KW-0418">Kinase</keyword>
<evidence type="ECO:0000256" key="2">
    <source>
        <dbReference type="ARBA" id="ARBA00002147"/>
    </source>
</evidence>
<dbReference type="InterPro" id="IPR043129">
    <property type="entry name" value="ATPase_NBD"/>
</dbReference>
<dbReference type="Proteomes" id="UP000199101">
    <property type="component" value="Unassembled WGS sequence"/>
</dbReference>
<dbReference type="PANTHER" id="PTHR36204:SF1">
    <property type="entry name" value="N-ACETYLMANNOSAMINE-6-PHOSPHATE 2-EPIMERASE-RELATED"/>
    <property type="match status" value="1"/>
</dbReference>
<dbReference type="EMBL" id="FMAG01000001">
    <property type="protein sequence ID" value="SCB15255.1"/>
    <property type="molecule type" value="Genomic_DNA"/>
</dbReference>
<evidence type="ECO:0000313" key="14">
    <source>
        <dbReference type="Proteomes" id="UP000199101"/>
    </source>
</evidence>
<evidence type="ECO:0000256" key="7">
    <source>
        <dbReference type="ARBA" id="ARBA00050815"/>
    </source>
</evidence>
<dbReference type="InterPro" id="IPR000600">
    <property type="entry name" value="ROK"/>
</dbReference>
<dbReference type="InterPro" id="IPR011060">
    <property type="entry name" value="RibuloseP-bd_barrel"/>
</dbReference>
<keyword evidence="6 12" id="KW-0119">Carbohydrate metabolism</keyword>
<comment type="catalytic activity">
    <reaction evidence="1 12">
        <text>an N-acyl-D-glucosamine 6-phosphate = an N-acyl-D-mannosamine 6-phosphate</text>
        <dbReference type="Rhea" id="RHEA:23932"/>
        <dbReference type="ChEBI" id="CHEBI:57599"/>
        <dbReference type="ChEBI" id="CHEBI:57666"/>
        <dbReference type="EC" id="5.1.3.9"/>
    </reaction>
</comment>
<name>A0A1C3UIJ1_9HYPH</name>
<comment type="pathway">
    <text evidence="9">Amino-sugar metabolism; N-acetylneuraminate degradation; D-fructose 6-phosphate from N-acetylneuraminate: step 2/5.</text>
</comment>
<protein>
    <recommendedName>
        <fullName evidence="12">Putative N-acetylmannosamine-6-phosphate 2-epimerase</fullName>
        <ecNumber evidence="12">5.1.3.9</ecNumber>
    </recommendedName>
    <alternativeName>
        <fullName evidence="12">ManNAc-6-P epimerase</fullName>
    </alternativeName>
</protein>
<keyword evidence="4 13" id="KW-0808">Transferase</keyword>
<dbReference type="HAMAP" id="MF_01235">
    <property type="entry name" value="ManNAc6P_epimer"/>
    <property type="match status" value="1"/>
</dbReference>
<comment type="similarity">
    <text evidence="11">In the C-terminal section; belongs to the ROK (NagC/XylR) family. NanK subfamily.</text>
</comment>
<dbReference type="CDD" id="cd04729">
    <property type="entry name" value="NanE"/>
    <property type="match status" value="1"/>
</dbReference>
<dbReference type="STRING" id="410764.GA0061103_2271"/>
<evidence type="ECO:0000256" key="12">
    <source>
        <dbReference type="HAMAP-Rule" id="MF_01235"/>
    </source>
</evidence>
<evidence type="ECO:0000256" key="10">
    <source>
        <dbReference type="ARBA" id="ARBA00061354"/>
    </source>
</evidence>